<dbReference type="Proteomes" id="UP001143304">
    <property type="component" value="Unassembled WGS sequence"/>
</dbReference>
<keyword evidence="4" id="KW-1185">Reference proteome</keyword>
<evidence type="ECO:0000313" key="4">
    <source>
        <dbReference type="Proteomes" id="UP001143304"/>
    </source>
</evidence>
<dbReference type="PROSITE" id="PS51465">
    <property type="entry name" value="KAZAL_2"/>
    <property type="match status" value="1"/>
</dbReference>
<evidence type="ECO:0000256" key="1">
    <source>
        <dbReference type="SAM" id="SignalP"/>
    </source>
</evidence>
<organism evidence="3 4">
    <name type="scientific">Candidatus Marimicrobium litorale</name>
    <dbReference type="NCBI Taxonomy" id="2518991"/>
    <lineage>
        <taxon>Bacteria</taxon>
        <taxon>Pseudomonadati</taxon>
        <taxon>Pseudomonadota</taxon>
        <taxon>Gammaproteobacteria</taxon>
        <taxon>Cellvibrionales</taxon>
        <taxon>Halieaceae</taxon>
        <taxon>Marimicrobium</taxon>
    </lineage>
</organism>
<feature type="chain" id="PRO_5047372512" description="Kazal-like domain-containing protein" evidence="1">
    <location>
        <begin position="24"/>
        <end position="75"/>
    </location>
</feature>
<feature type="signal peptide" evidence="1">
    <location>
        <begin position="1"/>
        <end position="23"/>
    </location>
</feature>
<dbReference type="RefSeq" id="WP_279250726.1">
    <property type="nucleotide sequence ID" value="NZ_SHNO01000002.1"/>
</dbReference>
<protein>
    <recommendedName>
        <fullName evidence="2">Kazal-like domain-containing protein</fullName>
    </recommendedName>
</protein>
<dbReference type="EMBL" id="SHNO01000002">
    <property type="protein sequence ID" value="MCX2978939.1"/>
    <property type="molecule type" value="Genomic_DNA"/>
</dbReference>
<sequence length="75" mass="7745">MRIASVLALLMVVAGCASTPDIAFECSEPRPQVCTMEFAPTCARLSGGDRKEFASPCTACADPGVSGYDKGGCPE</sequence>
<evidence type="ECO:0000313" key="3">
    <source>
        <dbReference type="EMBL" id="MCX2978939.1"/>
    </source>
</evidence>
<evidence type="ECO:0000259" key="2">
    <source>
        <dbReference type="PROSITE" id="PS51465"/>
    </source>
</evidence>
<keyword evidence="1" id="KW-0732">Signal</keyword>
<comment type="caution">
    <text evidence="3">The sequence shown here is derived from an EMBL/GenBank/DDBJ whole genome shotgun (WGS) entry which is preliminary data.</text>
</comment>
<reference evidence="3" key="1">
    <citation type="submission" date="2019-02" db="EMBL/GenBank/DDBJ databases">
        <authorList>
            <person name="Li S.-H."/>
        </authorList>
    </citation>
    <scope>NUCLEOTIDE SEQUENCE</scope>
    <source>
        <strain evidence="3">IMCC11814</strain>
    </source>
</reference>
<gene>
    <name evidence="3" type="ORF">EYC82_16465</name>
</gene>
<proteinExistence type="predicted"/>
<accession>A0ABT3T9H2</accession>
<name>A0ABT3T9H2_9GAMM</name>
<feature type="domain" description="Kazal-like" evidence="2">
    <location>
        <begin position="20"/>
        <end position="75"/>
    </location>
</feature>
<dbReference type="PROSITE" id="PS51257">
    <property type="entry name" value="PROKAR_LIPOPROTEIN"/>
    <property type="match status" value="1"/>
</dbReference>
<dbReference type="InterPro" id="IPR002350">
    <property type="entry name" value="Kazal_dom"/>
</dbReference>